<comment type="caution">
    <text evidence="3">The sequence shown here is derived from an EMBL/GenBank/DDBJ whole genome shotgun (WGS) entry which is preliminary data.</text>
</comment>
<protein>
    <submittedName>
        <fullName evidence="3">DUF3472 domain-containing protein</fullName>
    </submittedName>
</protein>
<evidence type="ECO:0000259" key="2">
    <source>
        <dbReference type="Pfam" id="PF16871"/>
    </source>
</evidence>
<feature type="signal peptide" evidence="1">
    <location>
        <begin position="1"/>
        <end position="21"/>
    </location>
</feature>
<organism evidence="3 4">
    <name type="scientific">Bacteroides caccae</name>
    <dbReference type="NCBI Taxonomy" id="47678"/>
    <lineage>
        <taxon>Bacteria</taxon>
        <taxon>Pseudomonadati</taxon>
        <taxon>Bacteroidota</taxon>
        <taxon>Bacteroidia</taxon>
        <taxon>Bacteroidales</taxon>
        <taxon>Bacteroidaceae</taxon>
        <taxon>Bacteroides</taxon>
    </lineage>
</organism>
<sequence length="554" mass="60976">MLMKMNISYILCLFLAVFSSACDDDKTDENNAKQVTVTISPSDKVIVEGEGGDISFTVTPSDPAVELRYVSSVEWMKAAAGGGASWSVAANSSELSREGRIYILNKASLARLDTINVIQKSVNGEIQEHPTVSFTEADVPVSVPFAGNSYVTYPKGSTYIDNYTGKFKATWADETIVSSTYFYVGEAGDLNLAAVGSNETGNSVVRFKVQDKVYNITISGPTSKIYGIATIPVEKPGYIRVDMQGVSKSGKSFGDITGYRIGGQAALGTNHFVTEEKMNEGDKNCYFYRRGSSVHWFYTQPTGNAEYFYNEVLVTPENALNSTYYMMNGFSEGYMGIQQTTSGEHKVLFSVWSPYTTDDPEDIPDEKRVKVLRKGANVTIGEFGNEGSGGQSWLHYNWTAGTVYKALVRVKPDGNGSTVYTGYFYADGEWKLIASFSRPETNTWYKGAYSFLENFDPINSIYPRSVLYKNQWMRLASGEWKEITGAKFSCDDTGRSGLRYDYSGSVDQANGGFVLKSFGFTDDHTDYGTMFTRSSGGTAPDIDLDALENIPSVE</sequence>
<dbReference type="EMBL" id="QSJD01000027">
    <property type="protein sequence ID" value="RHD45905.1"/>
    <property type="molecule type" value="Genomic_DNA"/>
</dbReference>
<proteinExistence type="predicted"/>
<reference evidence="3 4" key="1">
    <citation type="submission" date="2018-08" db="EMBL/GenBank/DDBJ databases">
        <title>A genome reference for cultivated species of the human gut microbiota.</title>
        <authorList>
            <person name="Zou Y."/>
            <person name="Xue W."/>
            <person name="Luo G."/>
        </authorList>
    </citation>
    <scope>NUCLEOTIDE SEQUENCE [LARGE SCALE GENOMIC DNA]</scope>
    <source>
        <strain evidence="3 4">AM31-16AC</strain>
    </source>
</reference>
<dbReference type="AlphaFoldDB" id="A0A414FGN7"/>
<evidence type="ECO:0000313" key="3">
    <source>
        <dbReference type="EMBL" id="RHD45905.1"/>
    </source>
</evidence>
<feature type="domain" description="DUF5077" evidence="2">
    <location>
        <begin position="143"/>
        <end position="265"/>
    </location>
</feature>
<evidence type="ECO:0000313" key="4">
    <source>
        <dbReference type="Proteomes" id="UP000284689"/>
    </source>
</evidence>
<dbReference type="InterPro" id="IPR031712">
    <property type="entry name" value="DUF5077"/>
</dbReference>
<dbReference type="Pfam" id="PF16871">
    <property type="entry name" value="DUF5077"/>
    <property type="match status" value="1"/>
</dbReference>
<gene>
    <name evidence="3" type="ORF">DW794_15315</name>
</gene>
<feature type="chain" id="PRO_5019166493" evidence="1">
    <location>
        <begin position="22"/>
        <end position="554"/>
    </location>
</feature>
<dbReference type="PROSITE" id="PS51257">
    <property type="entry name" value="PROKAR_LIPOPROTEIN"/>
    <property type="match status" value="1"/>
</dbReference>
<dbReference type="Proteomes" id="UP000284689">
    <property type="component" value="Unassembled WGS sequence"/>
</dbReference>
<evidence type="ECO:0000256" key="1">
    <source>
        <dbReference type="SAM" id="SignalP"/>
    </source>
</evidence>
<accession>A0A414FGN7</accession>
<name>A0A414FGN7_9BACE</name>
<dbReference type="Pfam" id="PF11958">
    <property type="entry name" value="DUF3472"/>
    <property type="match status" value="1"/>
</dbReference>
<keyword evidence="1" id="KW-0732">Signal</keyword>
<dbReference type="InterPro" id="IPR021862">
    <property type="entry name" value="DUF3472"/>
</dbReference>